<protein>
    <submittedName>
        <fullName evidence="3">PH domain-containing protein</fullName>
    </submittedName>
</protein>
<dbReference type="PANTHER" id="PTHR34473">
    <property type="entry name" value="UPF0699 TRANSMEMBRANE PROTEIN YDBS"/>
    <property type="match status" value="1"/>
</dbReference>
<dbReference type="AlphaFoldDB" id="A0A9J6P2Y8"/>
<evidence type="ECO:0000313" key="3">
    <source>
        <dbReference type="EMBL" id="MCM1990245.1"/>
    </source>
</evidence>
<sequence>MEYNRLSEHSKRSWFIARLITTVIVTIILLGAIYFTKEVLEIGWVSDFSIYLYSVIGIIVAFLILNTFIYPAIEYAQWKYMITNDKVDFVEGIFSTKRTIIPIIRIQQITMEQGIINKRFNLVNVKIHTAGGAHVIPNIEKEKAVEISEYLKDKIKKKVIENDA</sequence>
<keyword evidence="1" id="KW-0472">Membrane</keyword>
<name>A0A9J6P2Y8_9CLOT</name>
<gene>
    <name evidence="3" type="ORF">KDK92_10915</name>
</gene>
<dbReference type="Pfam" id="PF03703">
    <property type="entry name" value="bPH_2"/>
    <property type="match status" value="1"/>
</dbReference>
<reference evidence="3" key="1">
    <citation type="journal article" date="2021" name="mSystems">
        <title>Bacteria and Archaea Synergistically Convert Glycine Betaine to Biogenic Methane in the Formosa Cold Seep of the South China Sea.</title>
        <authorList>
            <person name="Li L."/>
            <person name="Zhang W."/>
            <person name="Zhang S."/>
            <person name="Song L."/>
            <person name="Sun Q."/>
            <person name="Zhang H."/>
            <person name="Xiang H."/>
            <person name="Dong X."/>
        </authorList>
    </citation>
    <scope>NUCLEOTIDE SEQUENCE</scope>
    <source>
        <strain evidence="3">ZWT</strain>
    </source>
</reference>
<feature type="transmembrane region" description="Helical" evidence="1">
    <location>
        <begin position="50"/>
        <end position="73"/>
    </location>
</feature>
<dbReference type="RefSeq" id="WP_250859284.1">
    <property type="nucleotide sequence ID" value="NZ_JAGSOJ010000002.1"/>
</dbReference>
<dbReference type="Proteomes" id="UP001056429">
    <property type="component" value="Unassembled WGS sequence"/>
</dbReference>
<comment type="caution">
    <text evidence="3">The sequence shown here is derived from an EMBL/GenBank/DDBJ whole genome shotgun (WGS) entry which is preliminary data.</text>
</comment>
<dbReference type="InterPro" id="IPR005182">
    <property type="entry name" value="YdbS-like_PH"/>
</dbReference>
<evidence type="ECO:0000259" key="2">
    <source>
        <dbReference type="Pfam" id="PF03703"/>
    </source>
</evidence>
<evidence type="ECO:0000256" key="1">
    <source>
        <dbReference type="SAM" id="Phobius"/>
    </source>
</evidence>
<proteinExistence type="predicted"/>
<feature type="transmembrane region" description="Helical" evidence="1">
    <location>
        <begin position="15"/>
        <end position="35"/>
    </location>
</feature>
<evidence type="ECO:0000313" key="4">
    <source>
        <dbReference type="Proteomes" id="UP001056429"/>
    </source>
</evidence>
<feature type="domain" description="YdbS-like PH" evidence="2">
    <location>
        <begin position="75"/>
        <end position="151"/>
    </location>
</feature>
<keyword evidence="4" id="KW-1185">Reference proteome</keyword>
<reference evidence="3" key="2">
    <citation type="submission" date="2021-04" db="EMBL/GenBank/DDBJ databases">
        <authorList>
            <person name="Dong X."/>
        </authorList>
    </citation>
    <scope>NUCLEOTIDE SEQUENCE</scope>
    <source>
        <strain evidence="3">ZWT</strain>
    </source>
</reference>
<dbReference type="EMBL" id="JAGSOJ010000002">
    <property type="protein sequence ID" value="MCM1990245.1"/>
    <property type="molecule type" value="Genomic_DNA"/>
</dbReference>
<dbReference type="PANTHER" id="PTHR34473:SF2">
    <property type="entry name" value="UPF0699 TRANSMEMBRANE PROTEIN YDBT"/>
    <property type="match status" value="1"/>
</dbReference>
<organism evidence="3 4">
    <name type="scientific">Oceanirhabdus seepicola</name>
    <dbReference type="NCBI Taxonomy" id="2828781"/>
    <lineage>
        <taxon>Bacteria</taxon>
        <taxon>Bacillati</taxon>
        <taxon>Bacillota</taxon>
        <taxon>Clostridia</taxon>
        <taxon>Eubacteriales</taxon>
        <taxon>Clostridiaceae</taxon>
        <taxon>Oceanirhabdus</taxon>
    </lineage>
</organism>
<keyword evidence="1" id="KW-1133">Transmembrane helix</keyword>
<accession>A0A9J6P2Y8</accession>
<keyword evidence="1" id="KW-0812">Transmembrane</keyword>